<keyword evidence="2" id="KW-1185">Reference proteome</keyword>
<accession>W4KJR7</accession>
<name>W4KJR7_HETIT</name>
<dbReference type="RefSeq" id="XP_009542417.1">
    <property type="nucleotide sequence ID" value="XM_009544122.1"/>
</dbReference>
<dbReference type="AlphaFoldDB" id="W4KJR7"/>
<evidence type="ECO:0000313" key="2">
    <source>
        <dbReference type="Proteomes" id="UP000030671"/>
    </source>
</evidence>
<dbReference type="KEGG" id="hir:HETIRDRAFT_242799"/>
<dbReference type="HOGENOM" id="CLU_088334_0_0_1"/>
<evidence type="ECO:0000313" key="1">
    <source>
        <dbReference type="EMBL" id="ETW85570.1"/>
    </source>
</evidence>
<dbReference type="FunCoup" id="W4KJR7">
    <property type="interactions" value="20"/>
</dbReference>
<dbReference type="Proteomes" id="UP000030671">
    <property type="component" value="Unassembled WGS sequence"/>
</dbReference>
<dbReference type="EMBL" id="KI925455">
    <property type="protein sequence ID" value="ETW85570.1"/>
    <property type="molecule type" value="Genomic_DNA"/>
</dbReference>
<protein>
    <submittedName>
        <fullName evidence="1">Uncharacterized protein</fullName>
    </submittedName>
</protein>
<dbReference type="OrthoDB" id="2135762at2759"/>
<dbReference type="GeneID" id="20668951"/>
<proteinExistence type="predicted"/>
<dbReference type="InParanoid" id="W4KJR7"/>
<gene>
    <name evidence="1" type="ORF">HETIRDRAFT_242799</name>
</gene>
<reference evidence="1 2" key="1">
    <citation type="journal article" date="2012" name="New Phytol.">
        <title>Insight into trade-off between wood decay and parasitism from the genome of a fungal forest pathogen.</title>
        <authorList>
            <person name="Olson A."/>
            <person name="Aerts A."/>
            <person name="Asiegbu F."/>
            <person name="Belbahri L."/>
            <person name="Bouzid O."/>
            <person name="Broberg A."/>
            <person name="Canback B."/>
            <person name="Coutinho P.M."/>
            <person name="Cullen D."/>
            <person name="Dalman K."/>
            <person name="Deflorio G."/>
            <person name="van Diepen L.T."/>
            <person name="Dunand C."/>
            <person name="Duplessis S."/>
            <person name="Durling M."/>
            <person name="Gonthier P."/>
            <person name="Grimwood J."/>
            <person name="Fossdal C.G."/>
            <person name="Hansson D."/>
            <person name="Henrissat B."/>
            <person name="Hietala A."/>
            <person name="Himmelstrand K."/>
            <person name="Hoffmeister D."/>
            <person name="Hogberg N."/>
            <person name="James T.Y."/>
            <person name="Karlsson M."/>
            <person name="Kohler A."/>
            <person name="Kues U."/>
            <person name="Lee Y.H."/>
            <person name="Lin Y.C."/>
            <person name="Lind M."/>
            <person name="Lindquist E."/>
            <person name="Lombard V."/>
            <person name="Lucas S."/>
            <person name="Lunden K."/>
            <person name="Morin E."/>
            <person name="Murat C."/>
            <person name="Park J."/>
            <person name="Raffaello T."/>
            <person name="Rouze P."/>
            <person name="Salamov A."/>
            <person name="Schmutz J."/>
            <person name="Solheim H."/>
            <person name="Stahlberg J."/>
            <person name="Velez H."/>
            <person name="de Vries R.P."/>
            <person name="Wiebenga A."/>
            <person name="Woodward S."/>
            <person name="Yakovlev I."/>
            <person name="Garbelotto M."/>
            <person name="Martin F."/>
            <person name="Grigoriev I.V."/>
            <person name="Stenlid J."/>
        </authorList>
    </citation>
    <scope>NUCLEOTIDE SEQUENCE [LARGE SCALE GENOMIC DNA]</scope>
    <source>
        <strain evidence="1 2">TC 32-1</strain>
    </source>
</reference>
<feature type="non-terminal residue" evidence="1">
    <location>
        <position position="146"/>
    </location>
</feature>
<dbReference type="eggNOG" id="ENOG502SBA7">
    <property type="taxonomic scope" value="Eukaryota"/>
</dbReference>
<sequence>MDSPREEFPRVSVDTQQDWQRIRANFTQAVYARLDEQLALNNLTGQRSLFADHVQQLIDATFDIARANVRVNGRNLEDLNGDGREVEIFDEALDRRIWSLSDQRLISEREIAIKRRTRPQEVVTLLEDLLQRQQAEADDTNEEPDE</sequence>
<organism evidence="1 2">
    <name type="scientific">Heterobasidion irregulare (strain TC 32-1)</name>
    <dbReference type="NCBI Taxonomy" id="747525"/>
    <lineage>
        <taxon>Eukaryota</taxon>
        <taxon>Fungi</taxon>
        <taxon>Dikarya</taxon>
        <taxon>Basidiomycota</taxon>
        <taxon>Agaricomycotina</taxon>
        <taxon>Agaricomycetes</taxon>
        <taxon>Russulales</taxon>
        <taxon>Bondarzewiaceae</taxon>
        <taxon>Heterobasidion</taxon>
        <taxon>Heterobasidion annosum species complex</taxon>
    </lineage>
</organism>